<comment type="caution">
    <text evidence="1">The sequence shown here is derived from an EMBL/GenBank/DDBJ whole genome shotgun (WGS) entry which is preliminary data.</text>
</comment>
<dbReference type="AlphaFoldDB" id="A0A0F9VKR5"/>
<reference evidence="1" key="1">
    <citation type="journal article" date="2015" name="Nature">
        <title>Complex archaea that bridge the gap between prokaryotes and eukaryotes.</title>
        <authorList>
            <person name="Spang A."/>
            <person name="Saw J.H."/>
            <person name="Jorgensen S.L."/>
            <person name="Zaremba-Niedzwiedzka K."/>
            <person name="Martijn J."/>
            <person name="Lind A.E."/>
            <person name="van Eijk R."/>
            <person name="Schleper C."/>
            <person name="Guy L."/>
            <person name="Ettema T.J."/>
        </authorList>
    </citation>
    <scope>NUCLEOTIDE SEQUENCE</scope>
</reference>
<name>A0A0F9VKR5_9ZZZZ</name>
<gene>
    <name evidence="1" type="ORF">LCGC14_0471940</name>
</gene>
<evidence type="ECO:0000313" key="1">
    <source>
        <dbReference type="EMBL" id="KKN66373.1"/>
    </source>
</evidence>
<dbReference type="EMBL" id="LAZR01000502">
    <property type="protein sequence ID" value="KKN66373.1"/>
    <property type="molecule type" value="Genomic_DNA"/>
</dbReference>
<organism evidence="1">
    <name type="scientific">marine sediment metagenome</name>
    <dbReference type="NCBI Taxonomy" id="412755"/>
    <lineage>
        <taxon>unclassified sequences</taxon>
        <taxon>metagenomes</taxon>
        <taxon>ecological metagenomes</taxon>
    </lineage>
</organism>
<sequence length="100" mass="10963">MLYKVTLYASNKAGNRFKLEWLVGVDWAGDPVMDERTPAELAESCRKRVEDGLDAAEGVGYFNRDWHVTEVENGVHALPAVHVPAPQLMVPLVVGGDGET</sequence>
<proteinExistence type="predicted"/>
<protein>
    <submittedName>
        <fullName evidence="1">Uncharacterized protein</fullName>
    </submittedName>
</protein>
<accession>A0A0F9VKR5</accession>